<dbReference type="Proteomes" id="UP000244013">
    <property type="component" value="Unassembled WGS sequence"/>
</dbReference>
<evidence type="ECO:0000313" key="2">
    <source>
        <dbReference type="Proteomes" id="UP000244013"/>
    </source>
</evidence>
<comment type="caution">
    <text evidence="1">The sequence shown here is derived from an EMBL/GenBank/DDBJ whole genome shotgun (WGS) entry which is preliminary data.</text>
</comment>
<proteinExistence type="predicted"/>
<dbReference type="GeneID" id="91007553"/>
<dbReference type="EMBL" id="QAYE01000011">
    <property type="protein sequence ID" value="PTW44175.1"/>
    <property type="molecule type" value="Genomic_DNA"/>
</dbReference>
<protein>
    <submittedName>
        <fullName evidence="1">Uncharacterized protein</fullName>
    </submittedName>
</protein>
<dbReference type="RefSeq" id="WP_107955706.1">
    <property type="nucleotide sequence ID" value="NZ_QAYE01000011.1"/>
</dbReference>
<reference evidence="1 2" key="1">
    <citation type="submission" date="2018-04" db="EMBL/GenBank/DDBJ databases">
        <title>Genomic Encyclopedia of Type Strains, Phase III (KMG-III): the genomes of soil and plant-associated and newly described type strains.</title>
        <authorList>
            <person name="Whitman W."/>
        </authorList>
    </citation>
    <scope>NUCLEOTIDE SEQUENCE [LARGE SCALE GENOMIC DNA]</scope>
    <source>
        <strain evidence="1 2">MA-olki</strain>
    </source>
</reference>
<evidence type="ECO:0000313" key="1">
    <source>
        <dbReference type="EMBL" id="PTW44175.1"/>
    </source>
</evidence>
<organism evidence="1 2">
    <name type="scientific">Sphingomonas faeni</name>
    <dbReference type="NCBI Taxonomy" id="185950"/>
    <lineage>
        <taxon>Bacteria</taxon>
        <taxon>Pseudomonadati</taxon>
        <taxon>Pseudomonadota</taxon>
        <taxon>Alphaproteobacteria</taxon>
        <taxon>Sphingomonadales</taxon>
        <taxon>Sphingomonadaceae</taxon>
        <taxon>Sphingomonas</taxon>
    </lineage>
</organism>
<dbReference type="AlphaFoldDB" id="A0A2T5TY43"/>
<name>A0A2T5TY43_9SPHN</name>
<accession>A0A2T5TY43</accession>
<gene>
    <name evidence="1" type="ORF">C8J25_11110</name>
</gene>
<sequence>MVEILGQSYAITVGSDIQRDGMYLEVEDAAKAVLAEVFYSDRDNRMTFTGYRADLPLPLVEWLIFHAKERLTPASEGGG</sequence>
<dbReference type="OrthoDB" id="9156256at2"/>